<evidence type="ECO:0008006" key="4">
    <source>
        <dbReference type="Google" id="ProtNLM"/>
    </source>
</evidence>
<comment type="caution">
    <text evidence="2">The sequence shown here is derived from an EMBL/GenBank/DDBJ whole genome shotgun (WGS) entry which is preliminary data.</text>
</comment>
<dbReference type="Proteomes" id="UP000267536">
    <property type="component" value="Unassembled WGS sequence"/>
</dbReference>
<evidence type="ECO:0000256" key="1">
    <source>
        <dbReference type="ARBA" id="ARBA00022679"/>
    </source>
</evidence>
<gene>
    <name evidence="2" type="ORF">EF294_13875</name>
</gene>
<dbReference type="Gene3D" id="3.30.160.270">
    <property type="match status" value="1"/>
</dbReference>
<evidence type="ECO:0000313" key="2">
    <source>
        <dbReference type="EMBL" id="RPA58930.1"/>
    </source>
</evidence>
<protein>
    <recommendedName>
        <fullName evidence="4">2-isopropylmalate synthase</fullName>
    </recommendedName>
</protein>
<dbReference type="AlphaFoldDB" id="A0A3N4GJV4"/>
<dbReference type="GO" id="GO:0016740">
    <property type="term" value="F:transferase activity"/>
    <property type="evidence" value="ECO:0007669"/>
    <property type="project" value="UniProtKB-KW"/>
</dbReference>
<dbReference type="RefSeq" id="WP_123930972.1">
    <property type="nucleotide sequence ID" value="NZ_JBPSDP010000010.1"/>
</dbReference>
<dbReference type="OrthoDB" id="4773719at2"/>
<organism evidence="2 3">
    <name type="scientific">Gordonia oryzae</name>
    <dbReference type="NCBI Taxonomy" id="2487349"/>
    <lineage>
        <taxon>Bacteria</taxon>
        <taxon>Bacillati</taxon>
        <taxon>Actinomycetota</taxon>
        <taxon>Actinomycetes</taxon>
        <taxon>Mycobacteriales</taxon>
        <taxon>Gordoniaceae</taxon>
        <taxon>Gordonia</taxon>
    </lineage>
</organism>
<name>A0A3N4GJV4_9ACTN</name>
<accession>A0A3N4GJV4</accession>
<sequence>MTWQEFTELYADTGTIRLGSLSITPAPADMIECRATMAVADRIMSMSATATGPVGAMTSILHELGASVSIVSLHQRPTDRGFAAFLLCERDDRQCWAYGDGATGDEANVNALIAGANRLLPR</sequence>
<keyword evidence="1" id="KW-0808">Transferase</keyword>
<dbReference type="SUPFAM" id="SSF110921">
    <property type="entry name" value="2-isopropylmalate synthase LeuA, allosteric (dimerisation) domain"/>
    <property type="match status" value="1"/>
</dbReference>
<reference evidence="2 3" key="1">
    <citation type="submission" date="2018-11" db="EMBL/GenBank/DDBJ databases">
        <title>Draft genome sequence of Gordonia sp. RS15-1S isolated from rice stems.</title>
        <authorList>
            <person name="Muangham S."/>
        </authorList>
    </citation>
    <scope>NUCLEOTIDE SEQUENCE [LARGE SCALE GENOMIC DNA]</scope>
    <source>
        <strain evidence="2 3">RS15-1S</strain>
    </source>
</reference>
<dbReference type="EMBL" id="RKMH01000010">
    <property type="protein sequence ID" value="RPA58930.1"/>
    <property type="molecule type" value="Genomic_DNA"/>
</dbReference>
<keyword evidence="3" id="KW-1185">Reference proteome</keyword>
<dbReference type="InterPro" id="IPR036230">
    <property type="entry name" value="LeuA_allosteric_dom_sf"/>
</dbReference>
<evidence type="ECO:0000313" key="3">
    <source>
        <dbReference type="Proteomes" id="UP000267536"/>
    </source>
</evidence>
<proteinExistence type="predicted"/>